<organism evidence="13 14">
    <name type="scientific">Thanatephorus cucumeris (strain AG1-IB / isolate 7/3/14)</name>
    <name type="common">Lettuce bottom rot fungus</name>
    <name type="synonym">Rhizoctonia solani</name>
    <dbReference type="NCBI Taxonomy" id="1108050"/>
    <lineage>
        <taxon>Eukaryota</taxon>
        <taxon>Fungi</taxon>
        <taxon>Dikarya</taxon>
        <taxon>Basidiomycota</taxon>
        <taxon>Agaricomycotina</taxon>
        <taxon>Agaricomycetes</taxon>
        <taxon>Cantharellales</taxon>
        <taxon>Ceratobasidiaceae</taxon>
        <taxon>Rhizoctonia</taxon>
        <taxon>Rhizoctonia solani AG-1</taxon>
    </lineage>
</organism>
<dbReference type="Pfam" id="PF07993">
    <property type="entry name" value="NAD_binding_4"/>
    <property type="match status" value="1"/>
</dbReference>
<feature type="transmembrane region" description="Helical" evidence="10">
    <location>
        <begin position="6"/>
        <end position="25"/>
    </location>
</feature>
<dbReference type="PRINTS" id="PR01333">
    <property type="entry name" value="2POREKCHANEL"/>
</dbReference>
<feature type="transmembrane region" description="Helical" evidence="10">
    <location>
        <begin position="619"/>
        <end position="639"/>
    </location>
</feature>
<proteinExistence type="inferred from homology"/>
<dbReference type="InterPro" id="IPR003280">
    <property type="entry name" value="2pore_dom_K_chnl"/>
</dbReference>
<keyword evidence="5 8" id="KW-0406">Ion transport</keyword>
<keyword evidence="7 8" id="KW-0407">Ion channel</keyword>
<feature type="region of interest" description="Disordered" evidence="9">
    <location>
        <begin position="491"/>
        <end position="522"/>
    </location>
</feature>
<evidence type="ECO:0000313" key="14">
    <source>
        <dbReference type="Proteomes" id="UP000059188"/>
    </source>
</evidence>
<evidence type="ECO:0000256" key="10">
    <source>
        <dbReference type="SAM" id="Phobius"/>
    </source>
</evidence>
<comment type="subcellular location">
    <subcellularLocation>
        <location evidence="1">Membrane</location>
        <topology evidence="1">Multi-pass membrane protein</topology>
    </subcellularLocation>
</comment>
<feature type="transmembrane region" description="Helical" evidence="10">
    <location>
        <begin position="264"/>
        <end position="287"/>
    </location>
</feature>
<evidence type="ECO:0000256" key="4">
    <source>
        <dbReference type="ARBA" id="ARBA00022989"/>
    </source>
</evidence>
<dbReference type="InterPro" id="IPR013120">
    <property type="entry name" value="FAR_NAD-bd"/>
</dbReference>
<dbReference type="SUPFAM" id="SSF51735">
    <property type="entry name" value="NAD(P)-binding Rossmann-fold domains"/>
    <property type="match status" value="1"/>
</dbReference>
<keyword evidence="4 10" id="KW-1133">Transmembrane helix</keyword>
<dbReference type="Proteomes" id="UP000059188">
    <property type="component" value="Unassembled WGS sequence"/>
</dbReference>
<dbReference type="PANTHER" id="PTHR11003:SF342">
    <property type="entry name" value="OUTWARD-RECTIFIER POTASSIUM CHANNEL TOK1"/>
    <property type="match status" value="1"/>
</dbReference>
<protein>
    <submittedName>
        <fullName evidence="13">Outward-rectifier potassium channel TOK1</fullName>
    </submittedName>
</protein>
<dbReference type="PANTHER" id="PTHR11003">
    <property type="entry name" value="POTASSIUM CHANNEL, SUBFAMILY K"/>
    <property type="match status" value="1"/>
</dbReference>
<evidence type="ECO:0000259" key="11">
    <source>
        <dbReference type="Pfam" id="PF07885"/>
    </source>
</evidence>
<feature type="domain" description="Potassium channel" evidence="11">
    <location>
        <begin position="572"/>
        <end position="643"/>
    </location>
</feature>
<keyword evidence="3 8" id="KW-0812">Transmembrane</keyword>
<dbReference type="Gene3D" id="1.10.287.70">
    <property type="match status" value="2"/>
</dbReference>
<feature type="domain" description="Potassium channel" evidence="11">
    <location>
        <begin position="271"/>
        <end position="343"/>
    </location>
</feature>
<dbReference type="Pfam" id="PF07885">
    <property type="entry name" value="Ion_trans_2"/>
    <property type="match status" value="2"/>
</dbReference>
<dbReference type="GO" id="GO:0015271">
    <property type="term" value="F:outward rectifier potassium channel activity"/>
    <property type="evidence" value="ECO:0007669"/>
    <property type="project" value="TreeGrafter"/>
</dbReference>
<keyword evidence="14" id="KW-1185">Reference proteome</keyword>
<evidence type="ECO:0000313" key="13">
    <source>
        <dbReference type="EMBL" id="CEL62171.1"/>
    </source>
</evidence>
<evidence type="ECO:0000256" key="9">
    <source>
        <dbReference type="SAM" id="MobiDB-lite"/>
    </source>
</evidence>
<evidence type="ECO:0000259" key="12">
    <source>
        <dbReference type="Pfam" id="PF07993"/>
    </source>
</evidence>
<feature type="transmembrane region" description="Helical" evidence="10">
    <location>
        <begin position="561"/>
        <end position="585"/>
    </location>
</feature>
<reference evidence="13 14" key="1">
    <citation type="submission" date="2014-11" db="EMBL/GenBank/DDBJ databases">
        <authorList>
            <person name="Wibberg Daniel"/>
        </authorList>
    </citation>
    <scope>NUCLEOTIDE SEQUENCE [LARGE SCALE GENOMIC DNA]</scope>
    <source>
        <strain evidence="13">Rhizoctonia solani AG1-IB 7/3/14</strain>
    </source>
</reference>
<dbReference type="GO" id="GO:0030322">
    <property type="term" value="P:stabilization of membrane potential"/>
    <property type="evidence" value="ECO:0007669"/>
    <property type="project" value="TreeGrafter"/>
</dbReference>
<feature type="transmembrane region" description="Helical" evidence="10">
    <location>
        <begin position="223"/>
        <end position="243"/>
    </location>
</feature>
<evidence type="ECO:0000256" key="2">
    <source>
        <dbReference type="ARBA" id="ARBA00022448"/>
    </source>
</evidence>
<dbReference type="Gene3D" id="3.40.50.720">
    <property type="entry name" value="NAD(P)-binding Rossmann-like Domain"/>
    <property type="match status" value="1"/>
</dbReference>
<evidence type="ECO:0000256" key="6">
    <source>
        <dbReference type="ARBA" id="ARBA00023136"/>
    </source>
</evidence>
<evidence type="ECO:0000256" key="3">
    <source>
        <dbReference type="ARBA" id="ARBA00022692"/>
    </source>
</evidence>
<name>A0A0B7FW46_THACB</name>
<dbReference type="GO" id="GO:0022841">
    <property type="term" value="F:potassium ion leak channel activity"/>
    <property type="evidence" value="ECO:0007669"/>
    <property type="project" value="TreeGrafter"/>
</dbReference>
<keyword evidence="2 8" id="KW-0813">Transport</keyword>
<evidence type="ECO:0000256" key="8">
    <source>
        <dbReference type="RuleBase" id="RU003857"/>
    </source>
</evidence>
<dbReference type="AlphaFoldDB" id="A0A0B7FW46"/>
<dbReference type="STRING" id="1108050.A0A0B7FW46"/>
<feature type="compositionally biased region" description="Polar residues" evidence="9">
    <location>
        <begin position="511"/>
        <end position="520"/>
    </location>
</feature>
<dbReference type="GO" id="GO:0005886">
    <property type="term" value="C:plasma membrane"/>
    <property type="evidence" value="ECO:0007669"/>
    <property type="project" value="TreeGrafter"/>
</dbReference>
<evidence type="ECO:0000256" key="5">
    <source>
        <dbReference type="ARBA" id="ARBA00023065"/>
    </source>
</evidence>
<gene>
    <name evidence="13" type="ORF">RSOLAG1IB_10266</name>
</gene>
<dbReference type="EMBL" id="LN679161">
    <property type="protein sequence ID" value="CEL62171.1"/>
    <property type="molecule type" value="Genomic_DNA"/>
</dbReference>
<evidence type="ECO:0000256" key="1">
    <source>
        <dbReference type="ARBA" id="ARBA00004141"/>
    </source>
</evidence>
<dbReference type="OrthoDB" id="297496at2759"/>
<dbReference type="SUPFAM" id="SSF81324">
    <property type="entry name" value="Voltage-gated potassium channels"/>
    <property type="match status" value="2"/>
</dbReference>
<accession>A0A0B7FW46</accession>
<dbReference type="InterPro" id="IPR013099">
    <property type="entry name" value="K_chnl_dom"/>
</dbReference>
<comment type="similarity">
    <text evidence="8">Belongs to the two pore domain potassium channel (TC 1.A.1.8) family.</text>
</comment>
<feature type="domain" description="Thioester reductase (TE)" evidence="12">
    <location>
        <begin position="11"/>
        <end position="87"/>
    </location>
</feature>
<evidence type="ECO:0000256" key="7">
    <source>
        <dbReference type="ARBA" id="ARBA00023303"/>
    </source>
</evidence>
<sequence>MTSPKSVFLLGATGYIGGSLLVTLLKDYPSATISVLVRNPQSAEAVRSISPNRIKIVLGSHSDVSIIEAEAETADLTINAADCDDLNLTKSIISGLEKKSQKGILIHTSGTALLLAEGATGPFLGKIDERGNKIWDWYIRTIGNKTVETQENSKILDAGLAISMASAVAANAALITRFLERRVRLATFLAIGGLIIHDIINIIAVTTFGVIHGVDDGFTYGQAFWMTVCSTIASVITTVSLIYDWIRTPDFARSGSGLTRKQRLLVIIVMVLLCYIALGAMCYSFIMDLSFQNGLYFTVVSIETVGFGDIVLTTTLGRVFSIFYNTFGIINLGLAVSTTRETIIESFENSYRKRRAERESLKQSRAQIRAAEQLLSRMGQPAYVSLPHSLDPADKIIHEKTRVGERTVTLTSMAESMVHRRNVGGPSVIPAGRRKHSHGPKEHLVLNVWALSKDQRRVLFGEQGVTGAGMDANATIGVGVATSIGAAALTGTALREPPAPEDRTTDRPGPSSGTLAQTSDPDPMTLIERFHAELGGSGHEEDSADYMELKERLEREEKKEFAFKLGVAWSLFVAFWLIGSGVFVVTEGWRFGESMFFCFCTFSTVGYGDFAPKTPAGRAFFVGWALFGIAAMTILISVLTEAYSSRYKTIVHSTVLDRAVKSRRQRTLSHSHPASSPSDMNALAIEVINNARAMREHMAWFVNSSGMKGAPEGVIKVLDDIAEGENMDERVKKDFMSNDEARKTVFVMSFERMLHNLACVAEEVARVSQPDIQIESLDGDSDGDRQ</sequence>
<feature type="transmembrane region" description="Helical" evidence="10">
    <location>
        <begin position="185"/>
        <end position="211"/>
    </location>
</feature>
<dbReference type="InterPro" id="IPR036291">
    <property type="entry name" value="NAD(P)-bd_dom_sf"/>
</dbReference>
<keyword evidence="6 10" id="KW-0472">Membrane</keyword>